<dbReference type="RefSeq" id="WP_079686042.1">
    <property type="nucleotide sequence ID" value="NZ_FUZU01000001.1"/>
</dbReference>
<evidence type="ECO:0000313" key="5">
    <source>
        <dbReference type="Proteomes" id="UP000190961"/>
    </source>
</evidence>
<protein>
    <submittedName>
        <fullName evidence="4">Glycosyl hydrolase family 26</fullName>
    </submittedName>
</protein>
<dbReference type="Proteomes" id="UP000190961">
    <property type="component" value="Unassembled WGS sequence"/>
</dbReference>
<name>A0A1T5JUX2_9BACT</name>
<evidence type="ECO:0000256" key="1">
    <source>
        <dbReference type="ARBA" id="ARBA00022801"/>
    </source>
</evidence>
<feature type="domain" description="GH26" evidence="3">
    <location>
        <begin position="25"/>
        <end position="113"/>
    </location>
</feature>
<dbReference type="SUPFAM" id="SSF51445">
    <property type="entry name" value="(Trans)glycosidases"/>
    <property type="match status" value="1"/>
</dbReference>
<sequence length="129" mass="15043">MTWIDSFSTIDHLWSIVPLHSYLDATDNEICDDVIYAFSPDRSRMKLEDAQKSYLYAYPGDDYVDLLGLDDYMDVGVTWNRKSISEQQQDFVTVMRTLALVGVLHQQAGELNDTHDLWKFIATKRYLHM</sequence>
<dbReference type="Gene3D" id="3.20.20.80">
    <property type="entry name" value="Glycosidases"/>
    <property type="match status" value="1"/>
</dbReference>
<evidence type="ECO:0000256" key="2">
    <source>
        <dbReference type="ARBA" id="ARBA00023295"/>
    </source>
</evidence>
<reference evidence="4 5" key="1">
    <citation type="submission" date="2017-02" db="EMBL/GenBank/DDBJ databases">
        <authorList>
            <person name="Peterson S.W."/>
        </authorList>
    </citation>
    <scope>NUCLEOTIDE SEQUENCE [LARGE SCALE GENOMIC DNA]</scope>
    <source>
        <strain evidence="4 5">DSM 25262</strain>
    </source>
</reference>
<proteinExistence type="predicted"/>
<dbReference type="OrthoDB" id="9816550at2"/>
<organism evidence="4 5">
    <name type="scientific">Ohtaekwangia koreensis</name>
    <dbReference type="NCBI Taxonomy" id="688867"/>
    <lineage>
        <taxon>Bacteria</taxon>
        <taxon>Pseudomonadati</taxon>
        <taxon>Bacteroidota</taxon>
        <taxon>Cytophagia</taxon>
        <taxon>Cytophagales</taxon>
        <taxon>Fulvivirgaceae</taxon>
        <taxon>Ohtaekwangia</taxon>
    </lineage>
</organism>
<dbReference type="InterPro" id="IPR022790">
    <property type="entry name" value="GH26_dom"/>
</dbReference>
<dbReference type="GO" id="GO:0004553">
    <property type="term" value="F:hydrolase activity, hydrolyzing O-glycosyl compounds"/>
    <property type="evidence" value="ECO:0007669"/>
    <property type="project" value="InterPro"/>
</dbReference>
<keyword evidence="2" id="KW-0326">Glycosidase</keyword>
<evidence type="ECO:0000313" key="4">
    <source>
        <dbReference type="EMBL" id="SKC55124.1"/>
    </source>
</evidence>
<dbReference type="STRING" id="688867.SAMN05660236_1509"/>
<accession>A0A1T5JUX2</accession>
<keyword evidence="1 4" id="KW-0378">Hydrolase</keyword>
<dbReference type="EMBL" id="FUZU01000001">
    <property type="protein sequence ID" value="SKC55124.1"/>
    <property type="molecule type" value="Genomic_DNA"/>
</dbReference>
<gene>
    <name evidence="4" type="ORF">SAMN05660236_1509</name>
</gene>
<keyword evidence="5" id="KW-1185">Reference proteome</keyword>
<dbReference type="AlphaFoldDB" id="A0A1T5JUX2"/>
<dbReference type="InterPro" id="IPR017853">
    <property type="entry name" value="GH"/>
</dbReference>
<dbReference type="Pfam" id="PF02156">
    <property type="entry name" value="Glyco_hydro_26"/>
    <property type="match status" value="1"/>
</dbReference>
<evidence type="ECO:0000259" key="3">
    <source>
        <dbReference type="Pfam" id="PF02156"/>
    </source>
</evidence>